<dbReference type="GeneID" id="96003338"/>
<dbReference type="EMBL" id="JAAQHG020000005">
    <property type="protein sequence ID" value="KAL1589059.1"/>
    <property type="molecule type" value="Genomic_DNA"/>
</dbReference>
<dbReference type="InterPro" id="IPR011904">
    <property type="entry name" value="Ac_CoA_lig"/>
</dbReference>
<dbReference type="FunFam" id="3.30.300.30:FF:000004">
    <property type="entry name" value="Acetyl-coenzyme A synthetase"/>
    <property type="match status" value="1"/>
</dbReference>
<comment type="similarity">
    <text evidence="2 8">Belongs to the ATP-dependent AMP-binding enzyme family.</text>
</comment>
<evidence type="ECO:0000256" key="8">
    <source>
        <dbReference type="RuleBase" id="RU361147"/>
    </source>
</evidence>
<dbReference type="PANTHER" id="PTHR24095:SF14">
    <property type="entry name" value="ACETYL-COENZYME A SYNTHETASE 1"/>
    <property type="match status" value="1"/>
</dbReference>
<protein>
    <recommendedName>
        <fullName evidence="7 8">Acetyl-coenzyme A synthetase</fullName>
        <ecNumber evidence="3 8">6.2.1.1</ecNumber>
    </recommendedName>
</protein>
<keyword evidence="4 8" id="KW-0436">Ligase</keyword>
<dbReference type="InterPro" id="IPR025110">
    <property type="entry name" value="AMP-bd_C"/>
</dbReference>
<sequence length="666" mass="73691">MSEEQAPPTGAIPESGTVPTYDIPKAFFDKHGKPHLQNLDEYKQLHKQSIEDPEKFWGDRAHELLSWENDFHKTHSGTLAGGDNAWFHGGRLNASYNCVDRHAFKDPNKPAIIYEADEQQGGRTITYGELMAQVSQLAWVLKQMGVKKGDTVALYMPMIPEAVVSFLACSRIGAIHSVVFAGFSSDSLRDRIIDAQSKVVITTDEGKRGGKTIGTKKIVDDALKQCPDVTHCLVYKRTGTEVPFTEGRDLWWHEEAEKWPCYYPPEPVDSEDPLFLLYTSGSTGKPKGVMHTTAGYLLGAAMTGKYVFDIHDSDVFFCGGDVGWITGHTYVVYAPLVLGVATVVFEGTPAYPDFSRYWEVCEKHGVTQFYVAPTALRLLKRAGDEHVKHEMKTLRVLGSVGEPIAAEVWKWYHEVIGKEDAHVVDTYWQTETGSHVITPLAGITPTKPGSASLPFFGIEPAIIDPVSGQEIHGNDVEGVLAFKQPWPSMCRTVWGAHKRYMDTYLNVYKGYYFTGDGAARDCDGYYWIRGRVDDVVNVSGHRLSTAEIEAALIEHAAVGEAAVVGINDELTGQAVNAFVSIKDGHEQSEELRKELILQVRKSIGPFAAPKAVFCIPDLPKTRSGKIMRRILRKILAGEEDQLGDTSTLSDPSVVDKIIETVKAGRK</sequence>
<dbReference type="NCBIfam" id="TIGR02188">
    <property type="entry name" value="Ac_CoA_lig_AcsA"/>
    <property type="match status" value="1"/>
</dbReference>
<evidence type="ECO:0000256" key="7">
    <source>
        <dbReference type="ARBA" id="ARBA00073617"/>
    </source>
</evidence>
<comment type="caution">
    <text evidence="12">The sequence shown here is derived from an EMBL/GenBank/DDBJ whole genome shotgun (WGS) entry which is preliminary data.</text>
</comment>
<dbReference type="SUPFAM" id="SSF56801">
    <property type="entry name" value="Acetyl-CoA synthetase-like"/>
    <property type="match status" value="1"/>
</dbReference>
<dbReference type="Gene3D" id="3.40.50.12780">
    <property type="entry name" value="N-terminal domain of ligase-like"/>
    <property type="match status" value="1"/>
</dbReference>
<feature type="domain" description="Acetyl-coenzyme A synthetase N-terminal" evidence="11">
    <location>
        <begin position="42"/>
        <end position="98"/>
    </location>
</feature>
<accession>A0AB34KVL1</accession>
<dbReference type="GO" id="GO:0005524">
    <property type="term" value="F:ATP binding"/>
    <property type="evidence" value="ECO:0007669"/>
    <property type="project" value="UniProtKB-UniRule"/>
</dbReference>
<dbReference type="NCBIfam" id="NF001208">
    <property type="entry name" value="PRK00174.1"/>
    <property type="match status" value="1"/>
</dbReference>
<dbReference type="InterPro" id="IPR032387">
    <property type="entry name" value="ACAS_N"/>
</dbReference>
<dbReference type="GO" id="GO:0003987">
    <property type="term" value="F:acetate-CoA ligase activity"/>
    <property type="evidence" value="ECO:0007669"/>
    <property type="project" value="UniProtKB-UniRule"/>
</dbReference>
<evidence type="ECO:0000256" key="1">
    <source>
        <dbReference type="ARBA" id="ARBA00000131"/>
    </source>
</evidence>
<dbReference type="CDD" id="cd05966">
    <property type="entry name" value="ACS"/>
    <property type="match status" value="1"/>
</dbReference>
<feature type="domain" description="AMP-binding enzyme C-terminal" evidence="10">
    <location>
        <begin position="547"/>
        <end position="625"/>
    </location>
</feature>
<evidence type="ECO:0000256" key="5">
    <source>
        <dbReference type="ARBA" id="ARBA00022741"/>
    </source>
</evidence>
<keyword evidence="6 8" id="KW-0067">ATP-binding</keyword>
<dbReference type="InterPro" id="IPR042099">
    <property type="entry name" value="ANL_N_sf"/>
</dbReference>
<gene>
    <name evidence="12" type="primary">facA</name>
    <name evidence="12" type="ORF">WHR41_01894</name>
</gene>
<comment type="catalytic activity">
    <reaction evidence="1 8">
        <text>acetate + ATP + CoA = acetyl-CoA + AMP + diphosphate</text>
        <dbReference type="Rhea" id="RHEA:23176"/>
        <dbReference type="ChEBI" id="CHEBI:30089"/>
        <dbReference type="ChEBI" id="CHEBI:30616"/>
        <dbReference type="ChEBI" id="CHEBI:33019"/>
        <dbReference type="ChEBI" id="CHEBI:57287"/>
        <dbReference type="ChEBI" id="CHEBI:57288"/>
        <dbReference type="ChEBI" id="CHEBI:456215"/>
        <dbReference type="EC" id="6.2.1.1"/>
    </reaction>
</comment>
<dbReference type="InterPro" id="IPR000873">
    <property type="entry name" value="AMP-dep_synth/lig_dom"/>
</dbReference>
<dbReference type="Gene3D" id="3.30.300.30">
    <property type="match status" value="1"/>
</dbReference>
<evidence type="ECO:0000256" key="6">
    <source>
        <dbReference type="ARBA" id="ARBA00022840"/>
    </source>
</evidence>
<evidence type="ECO:0000256" key="3">
    <source>
        <dbReference type="ARBA" id="ARBA00013275"/>
    </source>
</evidence>
<evidence type="ECO:0000313" key="12">
    <source>
        <dbReference type="EMBL" id="KAL1589059.1"/>
    </source>
</evidence>
<dbReference type="EC" id="6.2.1.1" evidence="3 8"/>
<keyword evidence="13" id="KW-1185">Reference proteome</keyword>
<evidence type="ECO:0000313" key="13">
    <source>
        <dbReference type="Proteomes" id="UP000803884"/>
    </source>
</evidence>
<reference evidence="12 13" key="1">
    <citation type="journal article" date="2020" name="Microbiol. Resour. Announc.">
        <title>Draft Genome Sequence of a Cladosporium Species Isolated from the Mesophotic Ascidian Didemnum maculosum.</title>
        <authorList>
            <person name="Gioti A."/>
            <person name="Siaperas R."/>
            <person name="Nikolaivits E."/>
            <person name="Le Goff G."/>
            <person name="Ouazzani J."/>
            <person name="Kotoulas G."/>
            <person name="Topakas E."/>
        </authorList>
    </citation>
    <scope>NUCLEOTIDE SEQUENCE [LARGE SCALE GENOMIC DNA]</scope>
    <source>
        <strain evidence="12 13">TM138-S3</strain>
    </source>
</reference>
<dbReference type="Pfam" id="PF00501">
    <property type="entry name" value="AMP-binding"/>
    <property type="match status" value="1"/>
</dbReference>
<dbReference type="FunFam" id="3.40.50.12780:FF:000001">
    <property type="entry name" value="Acetyl-coenzyme A synthetase"/>
    <property type="match status" value="1"/>
</dbReference>
<proteinExistence type="inferred from homology"/>
<dbReference type="Pfam" id="PF16177">
    <property type="entry name" value="ACAS_N"/>
    <property type="match status" value="1"/>
</dbReference>
<evidence type="ECO:0000259" key="9">
    <source>
        <dbReference type="Pfam" id="PF00501"/>
    </source>
</evidence>
<dbReference type="Pfam" id="PF13193">
    <property type="entry name" value="AMP-binding_C"/>
    <property type="match status" value="1"/>
</dbReference>
<name>A0AB34KVL1_9PEZI</name>
<evidence type="ECO:0000259" key="11">
    <source>
        <dbReference type="Pfam" id="PF16177"/>
    </source>
</evidence>
<organism evidence="12 13">
    <name type="scientific">Cladosporium halotolerans</name>
    <dbReference type="NCBI Taxonomy" id="1052096"/>
    <lineage>
        <taxon>Eukaryota</taxon>
        <taxon>Fungi</taxon>
        <taxon>Dikarya</taxon>
        <taxon>Ascomycota</taxon>
        <taxon>Pezizomycotina</taxon>
        <taxon>Dothideomycetes</taxon>
        <taxon>Dothideomycetidae</taxon>
        <taxon>Cladosporiales</taxon>
        <taxon>Cladosporiaceae</taxon>
        <taxon>Cladosporium</taxon>
    </lineage>
</organism>
<evidence type="ECO:0000256" key="4">
    <source>
        <dbReference type="ARBA" id="ARBA00022598"/>
    </source>
</evidence>
<evidence type="ECO:0000259" key="10">
    <source>
        <dbReference type="Pfam" id="PF13193"/>
    </source>
</evidence>
<dbReference type="InterPro" id="IPR020845">
    <property type="entry name" value="AMP-binding_CS"/>
</dbReference>
<dbReference type="RefSeq" id="XP_069232164.1">
    <property type="nucleotide sequence ID" value="XM_069370500.1"/>
</dbReference>
<dbReference type="GO" id="GO:0016208">
    <property type="term" value="F:AMP binding"/>
    <property type="evidence" value="ECO:0007669"/>
    <property type="project" value="InterPro"/>
</dbReference>
<dbReference type="InterPro" id="IPR045851">
    <property type="entry name" value="AMP-bd_C_sf"/>
</dbReference>
<dbReference type="GO" id="GO:0005829">
    <property type="term" value="C:cytosol"/>
    <property type="evidence" value="ECO:0007669"/>
    <property type="project" value="TreeGrafter"/>
</dbReference>
<keyword evidence="5 8" id="KW-0547">Nucleotide-binding</keyword>
<dbReference type="Proteomes" id="UP000803884">
    <property type="component" value="Unassembled WGS sequence"/>
</dbReference>
<dbReference type="PROSITE" id="PS00455">
    <property type="entry name" value="AMP_BINDING"/>
    <property type="match status" value="1"/>
</dbReference>
<dbReference type="PANTHER" id="PTHR24095">
    <property type="entry name" value="ACETYL-COENZYME A SYNTHETASE"/>
    <property type="match status" value="1"/>
</dbReference>
<dbReference type="GO" id="GO:0019427">
    <property type="term" value="P:acetyl-CoA biosynthetic process from acetate"/>
    <property type="evidence" value="ECO:0007669"/>
    <property type="project" value="InterPro"/>
</dbReference>
<feature type="domain" description="AMP-dependent synthetase/ligase" evidence="9">
    <location>
        <begin position="100"/>
        <end position="486"/>
    </location>
</feature>
<dbReference type="AlphaFoldDB" id="A0AB34KVL1"/>
<evidence type="ECO:0000256" key="2">
    <source>
        <dbReference type="ARBA" id="ARBA00006432"/>
    </source>
</evidence>